<keyword evidence="1" id="KW-0472">Membrane</keyword>
<keyword evidence="3" id="KW-1185">Reference proteome</keyword>
<accession>A0A6C2YW46</accession>
<keyword evidence="1" id="KW-1133">Transmembrane helix</keyword>
<dbReference type="KEGG" id="tim:GMBLW1_38100"/>
<name>A0A6C2YW46_9BACT</name>
<evidence type="ECO:0000313" key="3">
    <source>
        <dbReference type="Proteomes" id="UP000464378"/>
    </source>
</evidence>
<dbReference type="EMBL" id="LR586016">
    <property type="protein sequence ID" value="VIP05383.1"/>
    <property type="molecule type" value="Genomic_DNA"/>
</dbReference>
<organism evidence="2">
    <name type="scientific">Tuwongella immobilis</name>
    <dbReference type="NCBI Taxonomy" id="692036"/>
    <lineage>
        <taxon>Bacteria</taxon>
        <taxon>Pseudomonadati</taxon>
        <taxon>Planctomycetota</taxon>
        <taxon>Planctomycetia</taxon>
        <taxon>Gemmatales</taxon>
        <taxon>Gemmataceae</taxon>
        <taxon>Tuwongella</taxon>
    </lineage>
</organism>
<gene>
    <name evidence="2" type="ORF">GMBLW1_38100</name>
</gene>
<protein>
    <submittedName>
        <fullName evidence="2">Uncharacterized protein</fullName>
    </submittedName>
</protein>
<dbReference type="EMBL" id="LR593887">
    <property type="protein sequence ID" value="VTS08122.1"/>
    <property type="molecule type" value="Genomic_DNA"/>
</dbReference>
<dbReference type="AlphaFoldDB" id="A0A6C2YW46"/>
<proteinExistence type="predicted"/>
<sequence>MQMSWLLLLSLQLGAPEQAVTEDTLREWSQNYRDSLVGTQFTFTTQEGLEPDGFIARQGTYASIPYKDGSLHRLDITKTFSADGLTTTTTQTLLQRPDGCYEIFQNNNGWVLEKHHSQLKEIYKEYGFRSDFMFIMMPVVRIASPFDESLSRERSGFSWGSRISLTKSKNEFQTSEFPWTNPKQVSVVSNYWLEDGCIKKLVIAKPDGTEAKIQEINYQLFNNRKYPRDSTIRVPGDDQRLSLVAEFSDVTACTKAPSYFSLTQFGMPEAEGIDLGRPTPVWVWLLAAAGGLMLLALLFRTLQQRALRKEST</sequence>
<evidence type="ECO:0000256" key="1">
    <source>
        <dbReference type="SAM" id="Phobius"/>
    </source>
</evidence>
<feature type="transmembrane region" description="Helical" evidence="1">
    <location>
        <begin position="281"/>
        <end position="299"/>
    </location>
</feature>
<evidence type="ECO:0000313" key="2">
    <source>
        <dbReference type="EMBL" id="VIP05383.1"/>
    </source>
</evidence>
<reference evidence="2" key="1">
    <citation type="submission" date="2019-04" db="EMBL/GenBank/DDBJ databases">
        <authorList>
            <consortium name="Science for Life Laboratories"/>
        </authorList>
    </citation>
    <scope>NUCLEOTIDE SEQUENCE</scope>
    <source>
        <strain evidence="2">MBLW1</strain>
    </source>
</reference>
<dbReference type="Proteomes" id="UP000464378">
    <property type="component" value="Chromosome"/>
</dbReference>
<keyword evidence="1" id="KW-0812">Transmembrane</keyword>
<dbReference type="InParanoid" id="A0A6C2YW46"/>